<dbReference type="AlphaFoldDB" id="A0A1G2E3B4"/>
<sequence length="149" mass="16657">MKMLTLKQKLFVQRTAQSLNPTQSAREVYDCSSGSAKVIASINLRKPAVALALKEKLEISGFSDETIVEKLKELITANRITEYKGVAKMTNLPNYPERRKTLDMVLNLMGAYPPSRAEVKSVKAEFKGKLKELNIEQLQGLLGKKSDDE</sequence>
<dbReference type="Pfam" id="PF03592">
    <property type="entry name" value="Terminase_2"/>
    <property type="match status" value="1"/>
</dbReference>
<evidence type="ECO:0000313" key="1">
    <source>
        <dbReference type="EMBL" id="OGZ19638.1"/>
    </source>
</evidence>
<dbReference type="GO" id="GO:0051276">
    <property type="term" value="P:chromosome organization"/>
    <property type="evidence" value="ECO:0007669"/>
    <property type="project" value="InterPro"/>
</dbReference>
<reference evidence="1 2" key="1">
    <citation type="journal article" date="2016" name="Nat. Commun.">
        <title>Thousands of microbial genomes shed light on interconnected biogeochemical processes in an aquifer system.</title>
        <authorList>
            <person name="Anantharaman K."/>
            <person name="Brown C.T."/>
            <person name="Hug L.A."/>
            <person name="Sharon I."/>
            <person name="Castelle C.J."/>
            <person name="Probst A.J."/>
            <person name="Thomas B.C."/>
            <person name="Singh A."/>
            <person name="Wilkins M.J."/>
            <person name="Karaoz U."/>
            <person name="Brodie E.L."/>
            <person name="Williams K.H."/>
            <person name="Hubbard S.S."/>
            <person name="Banfield J.F."/>
        </authorList>
    </citation>
    <scope>NUCLEOTIDE SEQUENCE [LARGE SCALE GENOMIC DNA]</scope>
</reference>
<dbReference type="EMBL" id="MHLZ01000025">
    <property type="protein sequence ID" value="OGZ19638.1"/>
    <property type="molecule type" value="Genomic_DNA"/>
</dbReference>
<evidence type="ECO:0000313" key="2">
    <source>
        <dbReference type="Proteomes" id="UP000177360"/>
    </source>
</evidence>
<gene>
    <name evidence="1" type="ORF">A2626_02800</name>
</gene>
<evidence type="ECO:0008006" key="3">
    <source>
        <dbReference type="Google" id="ProtNLM"/>
    </source>
</evidence>
<name>A0A1G2E3B4_9BACT</name>
<organism evidence="1 2">
    <name type="scientific">Candidatus Nealsonbacteria bacterium RIFCSPHIGHO2_01_FULL_38_55</name>
    <dbReference type="NCBI Taxonomy" id="1801664"/>
    <lineage>
        <taxon>Bacteria</taxon>
        <taxon>Candidatus Nealsoniibacteriota</taxon>
    </lineage>
</organism>
<dbReference type="InterPro" id="IPR038713">
    <property type="entry name" value="Terminase_Gp1_N_sf"/>
</dbReference>
<dbReference type="Proteomes" id="UP000177360">
    <property type="component" value="Unassembled WGS sequence"/>
</dbReference>
<dbReference type="InterPro" id="IPR005335">
    <property type="entry name" value="Terminase_ssu"/>
</dbReference>
<proteinExistence type="predicted"/>
<protein>
    <recommendedName>
        <fullName evidence="3">Terminase small subunit</fullName>
    </recommendedName>
</protein>
<accession>A0A1G2E3B4</accession>
<comment type="caution">
    <text evidence="1">The sequence shown here is derived from an EMBL/GenBank/DDBJ whole genome shotgun (WGS) entry which is preliminary data.</text>
</comment>
<dbReference type="Gene3D" id="1.10.10.1400">
    <property type="entry name" value="Terminase, small subunit, N-terminal DNA-binding domain, HTH motif"/>
    <property type="match status" value="1"/>
</dbReference>